<comment type="similarity">
    <text evidence="1">Belongs to the IST1 family.</text>
</comment>
<feature type="compositionally biased region" description="Low complexity" evidence="2">
    <location>
        <begin position="317"/>
        <end position="333"/>
    </location>
</feature>
<evidence type="ECO:0000313" key="4">
    <source>
        <dbReference type="Proteomes" id="UP001244341"/>
    </source>
</evidence>
<sequence length="404" mass="42430">MLGALKFNSAKCETTCRLCLGRIKLLKNKRNMHMKQYRKDIAELLRAGKQDYARIRVEAVIREAFTLTAYEILELYLELLAVRSSLVANSKEIPRDMVEALSSVLYAASRVPDLPELTTLHKMFAQKYGKEYVSEACSDVSCRRWMVNDNLQRCLTIEPPEPALKLETLSEIAQEYGVEWDMYRAQQDILPKDPPGGGTGVPLPCIPAASSSQAQQQQQQQIHSGYIPPVGYGQPPAAAAAPPPAAAAPPAAASSGTQQQAAAAGASGPPAGGPVQMQPLPQQQQQQQQQQPGFRMPTAEEIQRAYDAAQGPPPKPSAAAAAGGGAAPASAGPAVPPPVAPPVRDEEAAPAAAPGSGSGQAGSSTGDLAGLPGVPHSGASAAPSSGASSEYDELQKRFEALKKA</sequence>
<dbReference type="PANTHER" id="PTHR12161">
    <property type="entry name" value="IST1 FAMILY MEMBER"/>
    <property type="match status" value="1"/>
</dbReference>
<dbReference type="EMBL" id="CP126215">
    <property type="protein sequence ID" value="WIA16836.1"/>
    <property type="molecule type" value="Genomic_DNA"/>
</dbReference>
<dbReference type="Pfam" id="PF03398">
    <property type="entry name" value="Ist1"/>
    <property type="match status" value="1"/>
</dbReference>
<accession>A0ABY8U8Q4</accession>
<organism evidence="3 4">
    <name type="scientific">Tetradesmus obliquus</name>
    <name type="common">Green alga</name>
    <name type="synonym">Acutodesmus obliquus</name>
    <dbReference type="NCBI Taxonomy" id="3088"/>
    <lineage>
        <taxon>Eukaryota</taxon>
        <taxon>Viridiplantae</taxon>
        <taxon>Chlorophyta</taxon>
        <taxon>core chlorophytes</taxon>
        <taxon>Chlorophyceae</taxon>
        <taxon>CS clade</taxon>
        <taxon>Sphaeropleales</taxon>
        <taxon>Scenedesmaceae</taxon>
        <taxon>Tetradesmus</taxon>
    </lineage>
</organism>
<dbReference type="Proteomes" id="UP001244341">
    <property type="component" value="Chromosome 8b"/>
</dbReference>
<gene>
    <name evidence="3" type="ORF">OEZ85_013772</name>
</gene>
<evidence type="ECO:0000256" key="1">
    <source>
        <dbReference type="ARBA" id="ARBA00005536"/>
    </source>
</evidence>
<name>A0ABY8U8Q4_TETOB</name>
<feature type="compositionally biased region" description="Low complexity" evidence="2">
    <location>
        <begin position="208"/>
        <end position="221"/>
    </location>
</feature>
<dbReference type="Gene3D" id="1.20.1260.60">
    <property type="entry name" value="Vacuolar protein sorting-associated protein Ist1"/>
    <property type="match status" value="1"/>
</dbReference>
<evidence type="ECO:0000313" key="3">
    <source>
        <dbReference type="EMBL" id="WIA16836.1"/>
    </source>
</evidence>
<dbReference type="InterPro" id="IPR005061">
    <property type="entry name" value="Ist1"/>
</dbReference>
<feature type="region of interest" description="Disordered" evidence="2">
    <location>
        <begin position="188"/>
        <end position="404"/>
    </location>
</feature>
<protein>
    <recommendedName>
        <fullName evidence="5">IST1-like protein</fullName>
    </recommendedName>
</protein>
<keyword evidence="4" id="KW-1185">Reference proteome</keyword>
<proteinExistence type="inferred from homology"/>
<evidence type="ECO:0008006" key="5">
    <source>
        <dbReference type="Google" id="ProtNLM"/>
    </source>
</evidence>
<evidence type="ECO:0000256" key="2">
    <source>
        <dbReference type="SAM" id="MobiDB-lite"/>
    </source>
</evidence>
<feature type="compositionally biased region" description="Low complexity" evidence="2">
    <location>
        <begin position="248"/>
        <end position="292"/>
    </location>
</feature>
<dbReference type="PANTHER" id="PTHR12161:SF5">
    <property type="entry name" value="IST1 HOMOLOG"/>
    <property type="match status" value="1"/>
</dbReference>
<feature type="compositionally biased region" description="Low complexity" evidence="2">
    <location>
        <begin position="377"/>
        <end position="389"/>
    </location>
</feature>
<reference evidence="3 4" key="1">
    <citation type="submission" date="2023-05" db="EMBL/GenBank/DDBJ databases">
        <title>A 100% complete, gapless, phased diploid assembly of the Scenedesmus obliquus UTEX 3031 genome.</title>
        <authorList>
            <person name="Biondi T.C."/>
            <person name="Hanschen E.R."/>
            <person name="Kwon T."/>
            <person name="Eng W."/>
            <person name="Kruse C.P.S."/>
            <person name="Koehler S.I."/>
            <person name="Kunde Y."/>
            <person name="Gleasner C.D."/>
            <person name="You Mak K.T."/>
            <person name="Polle J."/>
            <person name="Hovde B.T."/>
            <person name="Starkenburg S.R."/>
        </authorList>
    </citation>
    <scope>NUCLEOTIDE SEQUENCE [LARGE SCALE GENOMIC DNA]</scope>
    <source>
        <strain evidence="3 4">DOE0152z</strain>
    </source>
</reference>
<dbReference type="InterPro" id="IPR042277">
    <property type="entry name" value="IST1-like"/>
</dbReference>
<feature type="compositionally biased region" description="Basic and acidic residues" evidence="2">
    <location>
        <begin position="393"/>
        <end position="404"/>
    </location>
</feature>